<proteinExistence type="predicted"/>
<name>A0ABM9YA61_YERMW</name>
<comment type="caution">
    <text evidence="1">The sequence shown here is derived from an EMBL/GenBank/DDBJ whole genome shotgun (WGS) entry which is preliminary data.</text>
</comment>
<dbReference type="Proteomes" id="UP000003027">
    <property type="component" value="Unassembled WGS sequence"/>
</dbReference>
<reference evidence="1" key="1">
    <citation type="submission" date="2008-12" db="EMBL/GenBank/DDBJ databases">
        <title>Annotation of the Yersinia mollaretii ATCC 43969 genome.</title>
        <authorList>
            <person name="Read T.D."/>
            <person name="Akmal A."/>
            <person name="Bishop-Lilly K."/>
            <person name="Chen P.E."/>
            <person name="Cook C."/>
            <person name="Kiley M.P."/>
            <person name="Lentz S."/>
            <person name="Mateczun A."/>
            <person name="Nagarajan N."/>
            <person name="Nolan N."/>
            <person name="Osborne B.I."/>
            <person name="Pop M."/>
            <person name="Sozhamannan S."/>
            <person name="Stewart A.C."/>
            <person name="Sulakvelidze A."/>
            <person name="Thomason B."/>
            <person name="Willner K."/>
            <person name="Zwick M.E."/>
        </authorList>
    </citation>
    <scope>NUCLEOTIDE SEQUENCE [LARGE SCALE GENOMIC DNA]</scope>
    <source>
        <strain evidence="1">ATCC 43969</strain>
    </source>
</reference>
<protein>
    <submittedName>
        <fullName evidence="1">Uncharacterized protein</fullName>
    </submittedName>
</protein>
<keyword evidence="2" id="KW-1185">Reference proteome</keyword>
<organism evidence="1 2">
    <name type="scientific">Yersinia mollaretii (strain ATCC 43969 / DSM 18520 / CIP 103324 / CNY 7263 / WAIP 204)</name>
    <dbReference type="NCBI Taxonomy" id="349967"/>
    <lineage>
        <taxon>Bacteria</taxon>
        <taxon>Pseudomonadati</taxon>
        <taxon>Pseudomonadota</taxon>
        <taxon>Gammaproteobacteria</taxon>
        <taxon>Enterobacterales</taxon>
        <taxon>Yersiniaceae</taxon>
        <taxon>Yersinia</taxon>
    </lineage>
</organism>
<evidence type="ECO:0000313" key="2">
    <source>
        <dbReference type="Proteomes" id="UP000003027"/>
    </source>
</evidence>
<accession>A0ABM9YA61</accession>
<gene>
    <name evidence="1" type="ORF">ymoll0001_19080</name>
</gene>
<evidence type="ECO:0000313" key="1">
    <source>
        <dbReference type="EMBL" id="EEQ10620.1"/>
    </source>
</evidence>
<sequence length="42" mass="4954">MDKLKYIFGGLLFCLLVTFKEYKFNKYGMHNMLIIHAGNRGK</sequence>
<dbReference type="EMBL" id="AALD02000016">
    <property type="protein sequence ID" value="EEQ10620.1"/>
    <property type="molecule type" value="Genomic_DNA"/>
</dbReference>